<dbReference type="EMBL" id="MN517616">
    <property type="protein sequence ID" value="QKV26111.1"/>
    <property type="molecule type" value="mRNA"/>
</dbReference>
<evidence type="ECO:0000256" key="2">
    <source>
        <dbReference type="ARBA" id="ARBA00009026"/>
    </source>
</evidence>
<keyword evidence="4 14" id="KW-0489">Methyltransferase</keyword>
<gene>
    <name evidence="14" type="primary">HEN1</name>
</gene>
<dbReference type="Gene3D" id="3.40.50.150">
    <property type="entry name" value="Vaccinia Virus protein VP39"/>
    <property type="match status" value="1"/>
</dbReference>
<dbReference type="PANTHER" id="PTHR21404:SF3">
    <property type="entry name" value="SMALL RNA 2'-O-METHYLTRANSFERASE"/>
    <property type="match status" value="1"/>
</dbReference>
<keyword evidence="7" id="KW-0479">Metal-binding</keyword>
<evidence type="ECO:0000256" key="10">
    <source>
        <dbReference type="ARBA" id="ARBA00023158"/>
    </source>
</evidence>
<dbReference type="GO" id="GO:0005737">
    <property type="term" value="C:cytoplasm"/>
    <property type="evidence" value="ECO:0007669"/>
    <property type="project" value="TreeGrafter"/>
</dbReference>
<evidence type="ECO:0000256" key="5">
    <source>
        <dbReference type="ARBA" id="ARBA00022679"/>
    </source>
</evidence>
<dbReference type="SUPFAM" id="SSF53335">
    <property type="entry name" value="S-adenosyl-L-methionine-dependent methyltransferases"/>
    <property type="match status" value="1"/>
</dbReference>
<evidence type="ECO:0000256" key="9">
    <source>
        <dbReference type="ARBA" id="ARBA00022884"/>
    </source>
</evidence>
<dbReference type="AlphaFoldDB" id="A0A7D4W832"/>
<evidence type="ECO:0000256" key="6">
    <source>
        <dbReference type="ARBA" id="ARBA00022691"/>
    </source>
</evidence>
<evidence type="ECO:0000256" key="7">
    <source>
        <dbReference type="ARBA" id="ARBA00022723"/>
    </source>
</evidence>
<feature type="compositionally biased region" description="Polar residues" evidence="13">
    <location>
        <begin position="19"/>
        <end position="32"/>
    </location>
</feature>
<keyword evidence="8" id="KW-0460">Magnesium</keyword>
<evidence type="ECO:0000256" key="12">
    <source>
        <dbReference type="ARBA" id="ARBA00048418"/>
    </source>
</evidence>
<accession>A0A7D4W832</accession>
<name>A0A7D4W832_PINFU</name>
<dbReference type="GO" id="GO:0030422">
    <property type="term" value="P:siRNA processing"/>
    <property type="evidence" value="ECO:0007669"/>
    <property type="project" value="TreeGrafter"/>
</dbReference>
<reference evidence="14" key="1">
    <citation type="submission" date="2019-09" db="EMBL/GenBank/DDBJ databases">
        <title>Potential silencing of gene expression in somatic tissues by PIWI-interacting RNA (piRNA) in the pearl oyster, Pinctada fucata.</title>
        <authorList>
            <person name="Huang S."/>
            <person name="Yuki I."/>
            <person name="Yoshitake K."/>
            <person name="Igarashi Y."/>
            <person name="Mariom M."/>
            <person name="Kinoshita S."/>
            <person name="Omori F."/>
            <person name="Maeyama K."/>
            <person name="Nagai K."/>
            <person name="Watabe S."/>
            <person name="Asakawa S."/>
        </authorList>
    </citation>
    <scope>NUCLEOTIDE SEQUENCE</scope>
</reference>
<proteinExistence type="evidence at transcript level"/>
<comment type="catalytic activity">
    <reaction evidence="12">
        <text>small RNA 3'-end nucleotide + S-adenosyl-L-methionine = small RNA 3'-end 2'-O-methylnucleotide + S-adenosyl-L-homocysteine + H(+)</text>
        <dbReference type="Rhea" id="RHEA:37887"/>
        <dbReference type="Rhea" id="RHEA-COMP:10415"/>
        <dbReference type="Rhea" id="RHEA-COMP:10416"/>
        <dbReference type="ChEBI" id="CHEBI:15378"/>
        <dbReference type="ChEBI" id="CHEBI:57856"/>
        <dbReference type="ChEBI" id="CHEBI:59789"/>
        <dbReference type="ChEBI" id="CHEBI:74896"/>
        <dbReference type="ChEBI" id="CHEBI:74898"/>
        <dbReference type="EC" id="2.1.1.386"/>
    </reaction>
</comment>
<keyword evidence="6" id="KW-0949">S-adenosyl-L-methionine</keyword>
<protein>
    <recommendedName>
        <fullName evidence="3">Small RNA 2'-O-methyltransferase</fullName>
        <ecNumber evidence="11">2.1.1.386</ecNumber>
    </recommendedName>
</protein>
<dbReference type="InterPro" id="IPR029063">
    <property type="entry name" value="SAM-dependent_MTases_sf"/>
</dbReference>
<dbReference type="GO" id="GO:0046872">
    <property type="term" value="F:metal ion binding"/>
    <property type="evidence" value="ECO:0007669"/>
    <property type="project" value="UniProtKB-KW"/>
</dbReference>
<keyword evidence="9" id="KW-0694">RNA-binding</keyword>
<evidence type="ECO:0000256" key="11">
    <source>
        <dbReference type="ARBA" id="ARBA00035025"/>
    </source>
</evidence>
<evidence type="ECO:0000256" key="8">
    <source>
        <dbReference type="ARBA" id="ARBA00022842"/>
    </source>
</evidence>
<dbReference type="PANTHER" id="PTHR21404">
    <property type="entry name" value="HEN1"/>
    <property type="match status" value="1"/>
</dbReference>
<comment type="cofactor">
    <cofactor evidence="1">
        <name>Mg(2+)</name>
        <dbReference type="ChEBI" id="CHEBI:18420"/>
    </cofactor>
</comment>
<dbReference type="GO" id="GO:0001510">
    <property type="term" value="P:RNA methylation"/>
    <property type="evidence" value="ECO:0007669"/>
    <property type="project" value="InterPro"/>
</dbReference>
<dbReference type="InterPro" id="IPR026610">
    <property type="entry name" value="Hen1"/>
</dbReference>
<evidence type="ECO:0000256" key="4">
    <source>
        <dbReference type="ARBA" id="ARBA00022603"/>
    </source>
</evidence>
<keyword evidence="5 14" id="KW-0808">Transferase</keyword>
<keyword evidence="10" id="KW-0943">RNA-mediated gene silencing</keyword>
<evidence type="ECO:0000256" key="13">
    <source>
        <dbReference type="SAM" id="MobiDB-lite"/>
    </source>
</evidence>
<dbReference type="GO" id="GO:0090486">
    <property type="term" value="F:small RNA 2'-O-methyltransferase activity"/>
    <property type="evidence" value="ECO:0007669"/>
    <property type="project" value="UniProtKB-EC"/>
</dbReference>
<evidence type="ECO:0000256" key="1">
    <source>
        <dbReference type="ARBA" id="ARBA00001946"/>
    </source>
</evidence>
<dbReference type="GO" id="GO:0005634">
    <property type="term" value="C:nucleus"/>
    <property type="evidence" value="ECO:0007669"/>
    <property type="project" value="TreeGrafter"/>
</dbReference>
<evidence type="ECO:0000313" key="14">
    <source>
        <dbReference type="EMBL" id="QKV26111.1"/>
    </source>
</evidence>
<dbReference type="GO" id="GO:0003723">
    <property type="term" value="F:RNA binding"/>
    <property type="evidence" value="ECO:0007669"/>
    <property type="project" value="UniProtKB-KW"/>
</dbReference>
<dbReference type="GO" id="GO:0034587">
    <property type="term" value="P:piRNA processing"/>
    <property type="evidence" value="ECO:0007669"/>
    <property type="project" value="TreeGrafter"/>
</dbReference>
<feature type="region of interest" description="Disordered" evidence="13">
    <location>
        <begin position="1"/>
        <end position="60"/>
    </location>
</feature>
<evidence type="ECO:0000256" key="3">
    <source>
        <dbReference type="ARBA" id="ARBA00021330"/>
    </source>
</evidence>
<organism evidence="14">
    <name type="scientific">Pinctada fucata</name>
    <name type="common">Akoya pearl oyster</name>
    <name type="synonym">Pinctada imbricata fucata</name>
    <dbReference type="NCBI Taxonomy" id="50426"/>
    <lineage>
        <taxon>Eukaryota</taxon>
        <taxon>Metazoa</taxon>
        <taxon>Spiralia</taxon>
        <taxon>Lophotrochozoa</taxon>
        <taxon>Mollusca</taxon>
        <taxon>Bivalvia</taxon>
        <taxon>Autobranchia</taxon>
        <taxon>Pteriomorphia</taxon>
        <taxon>Pterioida</taxon>
        <taxon>Pterioidea</taxon>
        <taxon>Pteriidae</taxon>
        <taxon>Pinctada</taxon>
    </lineage>
</organism>
<comment type="similarity">
    <text evidence="2">Belongs to the methyltransferase superfamily. HEN1 family.</text>
</comment>
<dbReference type="EC" id="2.1.1.386" evidence="11"/>
<sequence length="398" mass="45808">MSVASGADVQNDIGIMADSSKTSTRSCEPSHSSWEDMDNVPGSKDSSPQPDLSPKKLESENNLGGPTFFPPLYQQRYCFIQQTLKEKKCKHVVDLGSAECTIIRWMVDVPSLEKIQLVDLDRQTLETNKWRIKPWTFDYLQKRERPLEVEILCGSATRPDSRLRGCDVVTMVEFIEHLVDLDLKDVIFAVFATLRPKIVVMTTPNYEFNHLFPGPIRFRHWDHKFEWTRPQFESWCKEICERYDYQVEFSGIGSPPDTEMHCGYCSQAGVFTRNLISDESQKDLTSDYERIAESIFPHKDKDELDPDTRFGYELQYSINILSRDPALMSDNGDIHIPLNNLFNFKKVASHCQNNIQSLRMYLEKNGYSVQADCVVIPDPEDNPQEESLEDYGGIEDIC</sequence>